<dbReference type="AlphaFoldDB" id="A0A1H1TAN1"/>
<evidence type="ECO:0000256" key="1">
    <source>
        <dbReference type="SAM" id="Phobius"/>
    </source>
</evidence>
<keyword evidence="1" id="KW-0812">Transmembrane</keyword>
<keyword evidence="1" id="KW-0472">Membrane</keyword>
<protein>
    <submittedName>
        <fullName evidence="2">Uncharacterized protein</fullName>
    </submittedName>
</protein>
<feature type="transmembrane region" description="Helical" evidence="1">
    <location>
        <begin position="50"/>
        <end position="72"/>
    </location>
</feature>
<evidence type="ECO:0000313" key="3">
    <source>
        <dbReference type="Proteomes" id="UP000243904"/>
    </source>
</evidence>
<dbReference type="EMBL" id="LT629750">
    <property type="protein sequence ID" value="SDS57194.1"/>
    <property type="molecule type" value="Genomic_DNA"/>
</dbReference>
<organism evidence="2 3">
    <name type="scientific">Bradyrhizobium canariense</name>
    <dbReference type="NCBI Taxonomy" id="255045"/>
    <lineage>
        <taxon>Bacteria</taxon>
        <taxon>Pseudomonadati</taxon>
        <taxon>Pseudomonadota</taxon>
        <taxon>Alphaproteobacteria</taxon>
        <taxon>Hyphomicrobiales</taxon>
        <taxon>Nitrobacteraceae</taxon>
        <taxon>Bradyrhizobium</taxon>
    </lineage>
</organism>
<keyword evidence="1" id="KW-1133">Transmembrane helix</keyword>
<reference evidence="3" key="1">
    <citation type="submission" date="2016-10" db="EMBL/GenBank/DDBJ databases">
        <authorList>
            <person name="Varghese N."/>
            <person name="Submissions S."/>
        </authorList>
    </citation>
    <scope>NUCLEOTIDE SEQUENCE [LARGE SCALE GENOMIC DNA]</scope>
    <source>
        <strain evidence="3">GAS369</strain>
    </source>
</reference>
<keyword evidence="3" id="KW-1185">Reference proteome</keyword>
<evidence type="ECO:0000313" key="2">
    <source>
        <dbReference type="EMBL" id="SDS57194.1"/>
    </source>
</evidence>
<sequence>MATILLILHGLVTVALLGAITHQTLATCVPPKAKPYSFFGRFRAVRGADFTNAIVVLYVISWLLGAAVYLYFKVDVQPNLERDHHWHALGFFDLKEDFTAIGLGVLPAYWSCWHQPIDGRSYQIRIALTLLLAFTVWWAFLVGHVMNDIGGFGS</sequence>
<feature type="transmembrane region" description="Helical" evidence="1">
    <location>
        <begin position="126"/>
        <end position="146"/>
    </location>
</feature>
<accession>A0A1H1TAN1</accession>
<proteinExistence type="predicted"/>
<gene>
    <name evidence="2" type="ORF">SAMN05444158_2469</name>
</gene>
<dbReference type="Proteomes" id="UP000243904">
    <property type="component" value="Chromosome I"/>
</dbReference>
<name>A0A1H1TAN1_9BRAD</name>